<evidence type="ECO:0000259" key="11">
    <source>
        <dbReference type="PROSITE" id="PS50864"/>
    </source>
</evidence>
<dbReference type="Pfam" id="PF01342">
    <property type="entry name" value="SAND"/>
    <property type="match status" value="1"/>
</dbReference>
<keyword evidence="3 9" id="KW-0863">Zinc-finger</keyword>
<name>A0A0Q9WNX8_DROWI</name>
<evidence type="ECO:0000256" key="10">
    <source>
        <dbReference type="SAM" id="MobiDB-lite"/>
    </source>
</evidence>
<dbReference type="GO" id="GO:0000981">
    <property type="term" value="F:DNA-binding transcription factor activity, RNA polymerase II-specific"/>
    <property type="evidence" value="ECO:0007669"/>
    <property type="project" value="TreeGrafter"/>
</dbReference>
<feature type="domain" description="SAND" evidence="11">
    <location>
        <begin position="259"/>
        <end position="339"/>
    </location>
</feature>
<keyword evidence="8" id="KW-0539">Nucleus</keyword>
<dbReference type="GO" id="GO:0005634">
    <property type="term" value="C:nucleus"/>
    <property type="evidence" value="ECO:0007669"/>
    <property type="project" value="UniProtKB-SubCell"/>
</dbReference>
<dbReference type="Proteomes" id="UP000007798">
    <property type="component" value="Unassembled WGS sequence"/>
</dbReference>
<accession>A0A0Q9WNX8</accession>
<keyword evidence="2" id="KW-0479">Metal-binding</keyword>
<dbReference type="GO" id="GO:0008270">
    <property type="term" value="F:zinc ion binding"/>
    <property type="evidence" value="ECO:0007669"/>
    <property type="project" value="UniProtKB-KW"/>
</dbReference>
<dbReference type="InParanoid" id="A0A0Q9WNX8"/>
<evidence type="ECO:0000313" key="13">
    <source>
        <dbReference type="EMBL" id="KRF97641.1"/>
    </source>
</evidence>
<dbReference type="PROSITE" id="PS01360">
    <property type="entry name" value="ZF_MYND_1"/>
    <property type="match status" value="1"/>
</dbReference>
<evidence type="ECO:0000256" key="2">
    <source>
        <dbReference type="ARBA" id="ARBA00022723"/>
    </source>
</evidence>
<evidence type="ECO:0000256" key="9">
    <source>
        <dbReference type="PROSITE-ProRule" id="PRU00134"/>
    </source>
</evidence>
<dbReference type="SMART" id="SM00258">
    <property type="entry name" value="SAND"/>
    <property type="match status" value="1"/>
</dbReference>
<feature type="compositionally biased region" description="Low complexity" evidence="10">
    <location>
        <begin position="393"/>
        <end position="415"/>
    </location>
</feature>
<dbReference type="AlphaFoldDB" id="A0A0Q9WNX8"/>
<keyword evidence="4" id="KW-0862">Zinc</keyword>
<dbReference type="GO" id="GO:0050776">
    <property type="term" value="P:regulation of immune response"/>
    <property type="evidence" value="ECO:0007669"/>
    <property type="project" value="EnsemblMetazoa"/>
</dbReference>
<protein>
    <submittedName>
        <fullName evidence="13">Uncharacterized protein, isoform B</fullName>
    </submittedName>
</protein>
<evidence type="ECO:0000259" key="12">
    <source>
        <dbReference type="PROSITE" id="PS50865"/>
    </source>
</evidence>
<dbReference type="InterPro" id="IPR000770">
    <property type="entry name" value="SAND_dom"/>
</dbReference>
<feature type="region of interest" description="Disordered" evidence="10">
    <location>
        <begin position="357"/>
        <end position="415"/>
    </location>
</feature>
<dbReference type="PANTHER" id="PTHR10237">
    <property type="entry name" value="DEFORMED EPIDERMAL AUTOREGULATORY FACTOR 1 HOMOLOG SUPPRESSIN"/>
    <property type="match status" value="1"/>
</dbReference>
<evidence type="ECO:0000256" key="8">
    <source>
        <dbReference type="ARBA" id="ARBA00023242"/>
    </source>
</evidence>
<comment type="subcellular location">
    <subcellularLocation>
        <location evidence="1">Nucleus</location>
    </subcellularLocation>
</comment>
<gene>
    <name evidence="13" type="primary">Dwil\GK16969</name>
    <name evidence="13" type="ORF">Dwil_GK16969</name>
</gene>
<dbReference type="EMBL" id="CH963847">
    <property type="protein sequence ID" value="KRF97641.1"/>
    <property type="molecule type" value="Genomic_DNA"/>
</dbReference>
<dbReference type="STRING" id="7260.A0A0Q9WNX8"/>
<dbReference type="InterPro" id="IPR002893">
    <property type="entry name" value="Znf_MYND"/>
</dbReference>
<dbReference type="Gene3D" id="6.10.140.2220">
    <property type="match status" value="1"/>
</dbReference>
<dbReference type="PANTHER" id="PTHR10237:SF1">
    <property type="entry name" value="DEFORMED EPIDERMAL AUTOREGULATORY FACTOR 1 HOMOLOG"/>
    <property type="match status" value="1"/>
</dbReference>
<evidence type="ECO:0000313" key="14">
    <source>
        <dbReference type="Proteomes" id="UP000007798"/>
    </source>
</evidence>
<feature type="region of interest" description="Disordered" evidence="10">
    <location>
        <begin position="165"/>
        <end position="260"/>
    </location>
</feature>
<feature type="compositionally biased region" description="Low complexity" evidence="10">
    <location>
        <begin position="199"/>
        <end position="226"/>
    </location>
</feature>
<dbReference type="PROSITE" id="PS50865">
    <property type="entry name" value="ZF_MYND_2"/>
    <property type="match status" value="1"/>
</dbReference>
<evidence type="ECO:0000256" key="6">
    <source>
        <dbReference type="ARBA" id="ARBA00023125"/>
    </source>
</evidence>
<evidence type="ECO:0000256" key="1">
    <source>
        <dbReference type="ARBA" id="ARBA00004123"/>
    </source>
</evidence>
<feature type="domain" description="MYND-type" evidence="12">
    <location>
        <begin position="574"/>
        <end position="610"/>
    </location>
</feature>
<dbReference type="GO" id="GO:0005700">
    <property type="term" value="C:polytene chromosome"/>
    <property type="evidence" value="ECO:0007669"/>
    <property type="project" value="EnsemblMetazoa"/>
</dbReference>
<keyword evidence="14" id="KW-1185">Reference proteome</keyword>
<dbReference type="FunFam" id="6.10.140.2220:FF:000008">
    <property type="entry name" value="Deformed epidermal autoregulatory factor 1"/>
    <property type="match status" value="1"/>
</dbReference>
<keyword evidence="6" id="KW-0238">DNA-binding</keyword>
<dbReference type="Gene3D" id="3.10.390.10">
    <property type="entry name" value="SAND domain-like"/>
    <property type="match status" value="1"/>
</dbReference>
<sequence length="629" mass="66646">MEQVDSSTELHLSRIREVKDLTALADDVVKEEVILESPQHHHQTQHHQHQQHQQQQHHQLDTKVRMVTSSSVNNTDNSGSGGGGGNGTAGSGGGGGGASAGGGGGGGVVSVPVSLPIGSMITGTAFNVITPDQLPHFKPMLCVDNNGYLSGSTVSMGGDLKTIVIQQQQQQQTQTQSTAGGGGAGGGGGGGAAGGGNGSASTNTTATNTIGLNHDGSGSNNSHDSSMATLEHSGGGGGGPGGGSGTHHAHTNSGSTWTTESATQHMEVFQIRCKTTCAELYRSKLGSGGRGRCVKYKDKWHTPSEFEHVCGRGSSKDWKRSIKYGGKSLQSLIDEGALTPHATNCSCTVCCDDEAGESASGPVRLFTPYKRRKRNQTDLDMEPGPKRKRNAHHSNNNNSNTNNNNNTSGGGNSSNNVDVNAAAVAAATAAANVVDENNMFLAEDNITSKDEPWAALNDSLDTSNELVDQSQMGNPYERETFVVNINDAASIAVLDSTQSMKNIEHVYCTMVKATNDFKRLLNDMKQNFDRRIEVLQKERDAAVSAMRVQVHADIDDPNISGSLHGNEIISAKKCANCNREALAECSLCRKTPYCSEFCQRKDWNAHQVECTRNPQTTTQQVMLLIDDQS</sequence>
<evidence type="ECO:0000256" key="7">
    <source>
        <dbReference type="ARBA" id="ARBA00023163"/>
    </source>
</evidence>
<organism evidence="13 14">
    <name type="scientific">Drosophila willistoni</name>
    <name type="common">Fruit fly</name>
    <dbReference type="NCBI Taxonomy" id="7260"/>
    <lineage>
        <taxon>Eukaryota</taxon>
        <taxon>Metazoa</taxon>
        <taxon>Ecdysozoa</taxon>
        <taxon>Arthropoda</taxon>
        <taxon>Hexapoda</taxon>
        <taxon>Insecta</taxon>
        <taxon>Pterygota</taxon>
        <taxon>Neoptera</taxon>
        <taxon>Endopterygota</taxon>
        <taxon>Diptera</taxon>
        <taxon>Brachycera</taxon>
        <taxon>Muscomorpha</taxon>
        <taxon>Ephydroidea</taxon>
        <taxon>Drosophilidae</taxon>
        <taxon>Drosophila</taxon>
        <taxon>Sophophora</taxon>
    </lineage>
</organism>
<feature type="compositionally biased region" description="Gly residues" evidence="10">
    <location>
        <begin position="79"/>
        <end position="104"/>
    </location>
</feature>
<dbReference type="PROSITE" id="PS50864">
    <property type="entry name" value="SAND"/>
    <property type="match status" value="1"/>
</dbReference>
<dbReference type="Pfam" id="PF01753">
    <property type="entry name" value="zf-MYND"/>
    <property type="match status" value="1"/>
</dbReference>
<feature type="compositionally biased region" description="Low complexity" evidence="10">
    <location>
        <begin position="166"/>
        <end position="178"/>
    </location>
</feature>
<dbReference type="GO" id="GO:0009792">
    <property type="term" value="P:embryo development ending in birth or egg hatching"/>
    <property type="evidence" value="ECO:0007669"/>
    <property type="project" value="EnsemblMetazoa"/>
</dbReference>
<feature type="region of interest" description="Disordered" evidence="10">
    <location>
        <begin position="37"/>
        <end position="104"/>
    </location>
</feature>
<dbReference type="InterPro" id="IPR024119">
    <property type="entry name" value="TF_DEAF-1"/>
</dbReference>
<dbReference type="GO" id="GO:0045893">
    <property type="term" value="P:positive regulation of DNA-templated transcription"/>
    <property type="evidence" value="ECO:0007669"/>
    <property type="project" value="EnsemblMetazoa"/>
</dbReference>
<evidence type="ECO:0000256" key="3">
    <source>
        <dbReference type="ARBA" id="ARBA00022771"/>
    </source>
</evidence>
<keyword evidence="5" id="KW-0805">Transcription regulation</keyword>
<dbReference type="GO" id="GO:0043565">
    <property type="term" value="F:sequence-specific DNA binding"/>
    <property type="evidence" value="ECO:0007669"/>
    <property type="project" value="EnsemblMetazoa"/>
</dbReference>
<dbReference type="FunCoup" id="A0A0Q9WNX8">
    <property type="interactions" value="970"/>
</dbReference>
<keyword evidence="7" id="KW-0804">Transcription</keyword>
<reference evidence="13 14" key="1">
    <citation type="journal article" date="2007" name="Nature">
        <title>Evolution of genes and genomes on the Drosophila phylogeny.</title>
        <authorList>
            <consortium name="Drosophila 12 Genomes Consortium"/>
            <person name="Clark A.G."/>
            <person name="Eisen M.B."/>
            <person name="Smith D.R."/>
            <person name="Bergman C.M."/>
            <person name="Oliver B."/>
            <person name="Markow T.A."/>
            <person name="Kaufman T.C."/>
            <person name="Kellis M."/>
            <person name="Gelbart W."/>
            <person name="Iyer V.N."/>
            <person name="Pollard D.A."/>
            <person name="Sackton T.B."/>
            <person name="Larracuente A.M."/>
            <person name="Singh N.D."/>
            <person name="Abad J.P."/>
            <person name="Abt D.N."/>
            <person name="Adryan B."/>
            <person name="Aguade M."/>
            <person name="Akashi H."/>
            <person name="Anderson W.W."/>
            <person name="Aquadro C.F."/>
            <person name="Ardell D.H."/>
            <person name="Arguello R."/>
            <person name="Artieri C.G."/>
            <person name="Barbash D.A."/>
            <person name="Barker D."/>
            <person name="Barsanti P."/>
            <person name="Batterham P."/>
            <person name="Batzoglou S."/>
            <person name="Begun D."/>
            <person name="Bhutkar A."/>
            <person name="Blanco E."/>
            <person name="Bosak S.A."/>
            <person name="Bradley R.K."/>
            <person name="Brand A.D."/>
            <person name="Brent M.R."/>
            <person name="Brooks A.N."/>
            <person name="Brown R.H."/>
            <person name="Butlin R.K."/>
            <person name="Caggese C."/>
            <person name="Calvi B.R."/>
            <person name="Bernardo de Carvalho A."/>
            <person name="Caspi A."/>
            <person name="Castrezana S."/>
            <person name="Celniker S.E."/>
            <person name="Chang J.L."/>
            <person name="Chapple C."/>
            <person name="Chatterji S."/>
            <person name="Chinwalla A."/>
            <person name="Civetta A."/>
            <person name="Clifton S.W."/>
            <person name="Comeron J.M."/>
            <person name="Costello J.C."/>
            <person name="Coyne J.A."/>
            <person name="Daub J."/>
            <person name="David R.G."/>
            <person name="Delcher A.L."/>
            <person name="Delehaunty K."/>
            <person name="Do C.B."/>
            <person name="Ebling H."/>
            <person name="Edwards K."/>
            <person name="Eickbush T."/>
            <person name="Evans J.D."/>
            <person name="Filipski A."/>
            <person name="Findeiss S."/>
            <person name="Freyhult E."/>
            <person name="Fulton L."/>
            <person name="Fulton R."/>
            <person name="Garcia A.C."/>
            <person name="Gardiner A."/>
            <person name="Garfield D.A."/>
            <person name="Garvin B.E."/>
            <person name="Gibson G."/>
            <person name="Gilbert D."/>
            <person name="Gnerre S."/>
            <person name="Godfrey J."/>
            <person name="Good R."/>
            <person name="Gotea V."/>
            <person name="Gravely B."/>
            <person name="Greenberg A.J."/>
            <person name="Griffiths-Jones S."/>
            <person name="Gross S."/>
            <person name="Guigo R."/>
            <person name="Gustafson E.A."/>
            <person name="Haerty W."/>
            <person name="Hahn M.W."/>
            <person name="Halligan D.L."/>
            <person name="Halpern A.L."/>
            <person name="Halter G.M."/>
            <person name="Han M.V."/>
            <person name="Heger A."/>
            <person name="Hillier L."/>
            <person name="Hinrichs A.S."/>
            <person name="Holmes I."/>
            <person name="Hoskins R.A."/>
            <person name="Hubisz M.J."/>
            <person name="Hultmark D."/>
            <person name="Huntley M.A."/>
            <person name="Jaffe D.B."/>
            <person name="Jagadeeshan S."/>
            <person name="Jeck W.R."/>
            <person name="Johnson J."/>
            <person name="Jones C.D."/>
            <person name="Jordan W.C."/>
            <person name="Karpen G.H."/>
            <person name="Kataoka E."/>
            <person name="Keightley P.D."/>
            <person name="Kheradpour P."/>
            <person name="Kirkness E.F."/>
            <person name="Koerich L.B."/>
            <person name="Kristiansen K."/>
            <person name="Kudrna D."/>
            <person name="Kulathinal R.J."/>
            <person name="Kumar S."/>
            <person name="Kwok R."/>
            <person name="Lander E."/>
            <person name="Langley C.H."/>
            <person name="Lapoint R."/>
            <person name="Lazzaro B.P."/>
            <person name="Lee S.J."/>
            <person name="Levesque L."/>
            <person name="Li R."/>
            <person name="Lin C.F."/>
            <person name="Lin M.F."/>
            <person name="Lindblad-Toh K."/>
            <person name="Llopart A."/>
            <person name="Long M."/>
            <person name="Low L."/>
            <person name="Lozovsky E."/>
            <person name="Lu J."/>
            <person name="Luo M."/>
            <person name="Machado C.A."/>
            <person name="Makalowski W."/>
            <person name="Marzo M."/>
            <person name="Matsuda M."/>
            <person name="Matzkin L."/>
            <person name="McAllister B."/>
            <person name="McBride C.S."/>
            <person name="McKernan B."/>
            <person name="McKernan K."/>
            <person name="Mendez-Lago M."/>
            <person name="Minx P."/>
            <person name="Mollenhauer M.U."/>
            <person name="Montooth K."/>
            <person name="Mount S.M."/>
            <person name="Mu X."/>
            <person name="Myers E."/>
            <person name="Negre B."/>
            <person name="Newfeld S."/>
            <person name="Nielsen R."/>
            <person name="Noor M.A."/>
            <person name="O'Grady P."/>
            <person name="Pachter L."/>
            <person name="Papaceit M."/>
            <person name="Parisi M.J."/>
            <person name="Parisi M."/>
            <person name="Parts L."/>
            <person name="Pedersen J.S."/>
            <person name="Pesole G."/>
            <person name="Phillippy A.M."/>
            <person name="Ponting C.P."/>
            <person name="Pop M."/>
            <person name="Porcelli D."/>
            <person name="Powell J.R."/>
            <person name="Prohaska S."/>
            <person name="Pruitt K."/>
            <person name="Puig M."/>
            <person name="Quesneville H."/>
            <person name="Ram K.R."/>
            <person name="Rand D."/>
            <person name="Rasmussen M.D."/>
            <person name="Reed L.K."/>
            <person name="Reenan R."/>
            <person name="Reily A."/>
            <person name="Remington K.A."/>
            <person name="Rieger T.T."/>
            <person name="Ritchie M.G."/>
            <person name="Robin C."/>
            <person name="Rogers Y.H."/>
            <person name="Rohde C."/>
            <person name="Rozas J."/>
            <person name="Rubenfield M.J."/>
            <person name="Ruiz A."/>
            <person name="Russo S."/>
            <person name="Salzberg S.L."/>
            <person name="Sanchez-Gracia A."/>
            <person name="Saranga D.J."/>
            <person name="Sato H."/>
            <person name="Schaeffer S.W."/>
            <person name="Schatz M.C."/>
            <person name="Schlenke T."/>
            <person name="Schwartz R."/>
            <person name="Segarra C."/>
            <person name="Singh R.S."/>
            <person name="Sirot L."/>
            <person name="Sirota M."/>
            <person name="Sisneros N.B."/>
            <person name="Smith C.D."/>
            <person name="Smith T.F."/>
            <person name="Spieth J."/>
            <person name="Stage D.E."/>
            <person name="Stark A."/>
            <person name="Stephan W."/>
            <person name="Strausberg R.L."/>
            <person name="Strempel S."/>
            <person name="Sturgill D."/>
            <person name="Sutton G."/>
            <person name="Sutton G.G."/>
            <person name="Tao W."/>
            <person name="Teichmann S."/>
            <person name="Tobari Y.N."/>
            <person name="Tomimura Y."/>
            <person name="Tsolas J.M."/>
            <person name="Valente V.L."/>
            <person name="Venter E."/>
            <person name="Venter J.C."/>
            <person name="Vicario S."/>
            <person name="Vieira F.G."/>
            <person name="Vilella A.J."/>
            <person name="Villasante A."/>
            <person name="Walenz B."/>
            <person name="Wang J."/>
            <person name="Wasserman M."/>
            <person name="Watts T."/>
            <person name="Wilson D."/>
            <person name="Wilson R.K."/>
            <person name="Wing R.A."/>
            <person name="Wolfner M.F."/>
            <person name="Wong A."/>
            <person name="Wong G.K."/>
            <person name="Wu C.I."/>
            <person name="Wu G."/>
            <person name="Yamamoto D."/>
            <person name="Yang H.P."/>
            <person name="Yang S.P."/>
            <person name="Yorke J.A."/>
            <person name="Yoshida K."/>
            <person name="Zdobnov E."/>
            <person name="Zhang P."/>
            <person name="Zhang Y."/>
            <person name="Zimin A.V."/>
            <person name="Baldwin J."/>
            <person name="Abdouelleil A."/>
            <person name="Abdulkadir J."/>
            <person name="Abebe A."/>
            <person name="Abera B."/>
            <person name="Abreu J."/>
            <person name="Acer S.C."/>
            <person name="Aftuck L."/>
            <person name="Alexander A."/>
            <person name="An P."/>
            <person name="Anderson E."/>
            <person name="Anderson S."/>
            <person name="Arachi H."/>
            <person name="Azer M."/>
            <person name="Bachantsang P."/>
            <person name="Barry A."/>
            <person name="Bayul T."/>
            <person name="Berlin A."/>
            <person name="Bessette D."/>
            <person name="Bloom T."/>
            <person name="Blye J."/>
            <person name="Boguslavskiy L."/>
            <person name="Bonnet C."/>
            <person name="Boukhgalter B."/>
            <person name="Bourzgui I."/>
            <person name="Brown A."/>
            <person name="Cahill P."/>
            <person name="Channer S."/>
            <person name="Cheshatsang Y."/>
            <person name="Chuda L."/>
            <person name="Citroen M."/>
            <person name="Collymore A."/>
            <person name="Cooke P."/>
            <person name="Costello M."/>
            <person name="D'Aco K."/>
            <person name="Daza R."/>
            <person name="De Haan G."/>
            <person name="DeGray S."/>
            <person name="DeMaso C."/>
            <person name="Dhargay N."/>
            <person name="Dooley K."/>
            <person name="Dooley E."/>
            <person name="Doricent M."/>
            <person name="Dorje P."/>
            <person name="Dorjee K."/>
            <person name="Dupes A."/>
            <person name="Elong R."/>
            <person name="Falk J."/>
            <person name="Farina A."/>
            <person name="Faro S."/>
            <person name="Ferguson D."/>
            <person name="Fisher S."/>
            <person name="Foley C.D."/>
            <person name="Franke A."/>
            <person name="Friedrich D."/>
            <person name="Gadbois L."/>
            <person name="Gearin G."/>
            <person name="Gearin C.R."/>
            <person name="Giannoukos G."/>
            <person name="Goode T."/>
            <person name="Graham J."/>
            <person name="Grandbois E."/>
            <person name="Grewal S."/>
            <person name="Gyaltsen K."/>
            <person name="Hafez N."/>
            <person name="Hagos B."/>
            <person name="Hall J."/>
            <person name="Henson C."/>
            <person name="Hollinger A."/>
            <person name="Honan T."/>
            <person name="Huard M.D."/>
            <person name="Hughes L."/>
            <person name="Hurhula B."/>
            <person name="Husby M.E."/>
            <person name="Kamat A."/>
            <person name="Kanga B."/>
            <person name="Kashin S."/>
            <person name="Khazanovich D."/>
            <person name="Kisner P."/>
            <person name="Lance K."/>
            <person name="Lara M."/>
            <person name="Lee W."/>
            <person name="Lennon N."/>
            <person name="Letendre F."/>
            <person name="LeVine R."/>
            <person name="Lipovsky A."/>
            <person name="Liu X."/>
            <person name="Liu J."/>
            <person name="Liu S."/>
            <person name="Lokyitsang T."/>
            <person name="Lokyitsang Y."/>
            <person name="Lubonja R."/>
            <person name="Lui A."/>
            <person name="MacDonald P."/>
            <person name="Magnisalis V."/>
            <person name="Maru K."/>
            <person name="Matthews C."/>
            <person name="McCusker W."/>
            <person name="McDonough S."/>
            <person name="Mehta T."/>
            <person name="Meldrim J."/>
            <person name="Meneus L."/>
            <person name="Mihai O."/>
            <person name="Mihalev A."/>
            <person name="Mihova T."/>
            <person name="Mittelman R."/>
            <person name="Mlenga V."/>
            <person name="Montmayeur A."/>
            <person name="Mulrain L."/>
            <person name="Navidi A."/>
            <person name="Naylor J."/>
            <person name="Negash T."/>
            <person name="Nguyen T."/>
            <person name="Nguyen N."/>
            <person name="Nicol R."/>
            <person name="Norbu C."/>
            <person name="Norbu N."/>
            <person name="Novod N."/>
            <person name="O'Neill B."/>
            <person name="Osman S."/>
            <person name="Markiewicz E."/>
            <person name="Oyono O.L."/>
            <person name="Patti C."/>
            <person name="Phunkhang P."/>
            <person name="Pierre F."/>
            <person name="Priest M."/>
            <person name="Raghuraman S."/>
            <person name="Rege F."/>
            <person name="Reyes R."/>
            <person name="Rise C."/>
            <person name="Rogov P."/>
            <person name="Ross K."/>
            <person name="Ryan E."/>
            <person name="Settipalli S."/>
            <person name="Shea T."/>
            <person name="Sherpa N."/>
            <person name="Shi L."/>
            <person name="Shih D."/>
            <person name="Sparrow T."/>
            <person name="Spaulding J."/>
            <person name="Stalker J."/>
            <person name="Stange-Thomann N."/>
            <person name="Stavropoulos S."/>
            <person name="Stone C."/>
            <person name="Strader C."/>
            <person name="Tesfaye S."/>
            <person name="Thomson T."/>
            <person name="Thoulutsang Y."/>
            <person name="Thoulutsang D."/>
            <person name="Topham K."/>
            <person name="Topping I."/>
            <person name="Tsamla T."/>
            <person name="Vassiliev H."/>
            <person name="Vo A."/>
            <person name="Wangchuk T."/>
            <person name="Wangdi T."/>
            <person name="Weiand M."/>
            <person name="Wilkinson J."/>
            <person name="Wilson A."/>
            <person name="Yadav S."/>
            <person name="Young G."/>
            <person name="Yu Q."/>
            <person name="Zembek L."/>
            <person name="Zhong D."/>
            <person name="Zimmer A."/>
            <person name="Zwirko Z."/>
            <person name="Jaffe D.B."/>
            <person name="Alvarez P."/>
            <person name="Brockman W."/>
            <person name="Butler J."/>
            <person name="Chin C."/>
            <person name="Gnerre S."/>
            <person name="Grabherr M."/>
            <person name="Kleber M."/>
            <person name="Mauceli E."/>
            <person name="MacCallum I."/>
        </authorList>
    </citation>
    <scope>NUCLEOTIDE SEQUENCE [LARGE SCALE GENOMIC DNA]</scope>
    <source>
        <strain evidence="14">Tucson 14030-0811.24</strain>
    </source>
</reference>
<evidence type="ECO:0000256" key="5">
    <source>
        <dbReference type="ARBA" id="ARBA00023015"/>
    </source>
</evidence>
<proteinExistence type="predicted"/>
<dbReference type="FunFam" id="3.10.390.10:FF:000007">
    <property type="entry name" value="Deformed epidermal autoregulatory factor 1"/>
    <property type="match status" value="1"/>
</dbReference>
<dbReference type="SUPFAM" id="SSF144232">
    <property type="entry name" value="HIT/MYND zinc finger-like"/>
    <property type="match status" value="1"/>
</dbReference>
<feature type="compositionally biased region" description="Low complexity" evidence="10">
    <location>
        <begin position="67"/>
        <end position="78"/>
    </location>
</feature>
<dbReference type="OrthoDB" id="437457at2759"/>
<dbReference type="SMR" id="A0A0Q9WNX8"/>
<feature type="compositionally biased region" description="Basic residues" evidence="10">
    <location>
        <begin position="40"/>
        <end position="50"/>
    </location>
</feature>
<feature type="compositionally biased region" description="Gly residues" evidence="10">
    <location>
        <begin position="179"/>
        <end position="198"/>
    </location>
</feature>
<evidence type="ECO:0000256" key="4">
    <source>
        <dbReference type="ARBA" id="ARBA00022833"/>
    </source>
</evidence>
<feature type="compositionally biased region" description="Gly residues" evidence="10">
    <location>
        <begin position="233"/>
        <end position="245"/>
    </location>
</feature>
<dbReference type="SUPFAM" id="SSF63763">
    <property type="entry name" value="SAND domain-like"/>
    <property type="match status" value="1"/>
</dbReference>
<dbReference type="InterPro" id="IPR010919">
    <property type="entry name" value="SAND-like_dom_sf"/>
</dbReference>